<evidence type="ECO:0000256" key="7">
    <source>
        <dbReference type="PROSITE-ProRule" id="PRU00042"/>
    </source>
</evidence>
<accession>A0A336LVX0</accession>
<dbReference type="FunFam" id="3.30.160.60:FF:000110">
    <property type="entry name" value="Zinc finger protein-like"/>
    <property type="match status" value="1"/>
</dbReference>
<comment type="subcellular location">
    <subcellularLocation>
        <location evidence="1">Nucleus</location>
    </subcellularLocation>
</comment>
<feature type="domain" description="C2H2-type" evidence="10">
    <location>
        <begin position="221"/>
        <end position="248"/>
    </location>
</feature>
<dbReference type="FunFam" id="3.30.160.60:FF:000624">
    <property type="entry name" value="zinc finger protein 697"/>
    <property type="match status" value="1"/>
</dbReference>
<reference evidence="13" key="2">
    <citation type="submission" date="2018-07" db="EMBL/GenBank/DDBJ databases">
        <authorList>
            <person name="Quirk P.G."/>
            <person name="Krulwich T.A."/>
        </authorList>
    </citation>
    <scope>NUCLEOTIDE SEQUENCE</scope>
</reference>
<dbReference type="PROSITE" id="PS00028">
    <property type="entry name" value="ZINC_FINGER_C2H2_1"/>
    <property type="match status" value="4"/>
</dbReference>
<dbReference type="PANTHER" id="PTHR24394:SF29">
    <property type="entry name" value="MYONEURIN"/>
    <property type="match status" value="1"/>
</dbReference>
<dbReference type="OMA" id="MWESEAN"/>
<feature type="domain" description="C2H2-type" evidence="10">
    <location>
        <begin position="277"/>
        <end position="307"/>
    </location>
</feature>
<evidence type="ECO:0000256" key="2">
    <source>
        <dbReference type="ARBA" id="ARBA00022723"/>
    </source>
</evidence>
<dbReference type="EMBL" id="UFQT01000229">
    <property type="protein sequence ID" value="SSX22075.1"/>
    <property type="molecule type" value="Genomic_DNA"/>
</dbReference>
<dbReference type="InterPro" id="IPR012934">
    <property type="entry name" value="Znf_AD"/>
</dbReference>
<dbReference type="GO" id="GO:0003677">
    <property type="term" value="F:DNA binding"/>
    <property type="evidence" value="ECO:0007669"/>
    <property type="project" value="UniProtKB-ARBA"/>
</dbReference>
<dbReference type="SMART" id="SM00868">
    <property type="entry name" value="zf-AD"/>
    <property type="match status" value="1"/>
</dbReference>
<dbReference type="SUPFAM" id="SSF57667">
    <property type="entry name" value="beta-beta-alpha zinc fingers"/>
    <property type="match status" value="3"/>
</dbReference>
<dbReference type="Pfam" id="PF00096">
    <property type="entry name" value="zf-C2H2"/>
    <property type="match status" value="4"/>
</dbReference>
<dbReference type="Gene3D" id="3.40.1800.20">
    <property type="match status" value="1"/>
</dbReference>
<keyword evidence="6" id="KW-0539">Nucleus</keyword>
<evidence type="ECO:0000313" key="13">
    <source>
        <dbReference type="EMBL" id="SSX22075.1"/>
    </source>
</evidence>
<keyword evidence="5 8" id="KW-0862">Zinc</keyword>
<evidence type="ECO:0000313" key="12">
    <source>
        <dbReference type="EMBL" id="SSX01695.1"/>
    </source>
</evidence>
<dbReference type="SMART" id="SM00355">
    <property type="entry name" value="ZnF_C2H2"/>
    <property type="match status" value="5"/>
</dbReference>
<evidence type="ECO:0000256" key="4">
    <source>
        <dbReference type="ARBA" id="ARBA00022771"/>
    </source>
</evidence>
<dbReference type="InterPro" id="IPR036236">
    <property type="entry name" value="Znf_C2H2_sf"/>
</dbReference>
<keyword evidence="3" id="KW-0677">Repeat</keyword>
<evidence type="ECO:0000256" key="3">
    <source>
        <dbReference type="ARBA" id="ARBA00022737"/>
    </source>
</evidence>
<dbReference type="InterPro" id="IPR013087">
    <property type="entry name" value="Znf_C2H2_type"/>
</dbReference>
<evidence type="ECO:0000259" key="11">
    <source>
        <dbReference type="PROSITE" id="PS51915"/>
    </source>
</evidence>
<feature type="binding site" evidence="8">
    <location>
        <position position="10"/>
    </location>
    <ligand>
        <name>Zn(2+)</name>
        <dbReference type="ChEBI" id="CHEBI:29105"/>
    </ligand>
</feature>
<dbReference type="PROSITE" id="PS50157">
    <property type="entry name" value="ZINC_FINGER_C2H2_2"/>
    <property type="match status" value="4"/>
</dbReference>
<dbReference type="AlphaFoldDB" id="A0A336LVX0"/>
<feature type="binding site" evidence="8">
    <location>
        <position position="53"/>
    </location>
    <ligand>
        <name>Zn(2+)</name>
        <dbReference type="ChEBI" id="CHEBI:29105"/>
    </ligand>
</feature>
<evidence type="ECO:0000256" key="6">
    <source>
        <dbReference type="ARBA" id="ARBA00023242"/>
    </source>
</evidence>
<feature type="domain" description="C2H2-type" evidence="10">
    <location>
        <begin position="190"/>
        <end position="217"/>
    </location>
</feature>
<keyword evidence="2 8" id="KW-0479">Metal-binding</keyword>
<gene>
    <name evidence="13" type="primary">CSON005990</name>
</gene>
<dbReference type="GO" id="GO:0000981">
    <property type="term" value="F:DNA-binding transcription factor activity, RNA polymerase II-specific"/>
    <property type="evidence" value="ECO:0007669"/>
    <property type="project" value="TreeGrafter"/>
</dbReference>
<evidence type="ECO:0000259" key="10">
    <source>
        <dbReference type="PROSITE" id="PS50157"/>
    </source>
</evidence>
<dbReference type="PANTHER" id="PTHR24394">
    <property type="entry name" value="ZINC FINGER PROTEIN"/>
    <property type="match status" value="1"/>
</dbReference>
<evidence type="ECO:0000256" key="8">
    <source>
        <dbReference type="PROSITE-ProRule" id="PRU01263"/>
    </source>
</evidence>
<name>A0A336LVX0_CULSO</name>
<reference evidence="12" key="1">
    <citation type="submission" date="2018-04" db="EMBL/GenBank/DDBJ databases">
        <authorList>
            <person name="Go L.Y."/>
            <person name="Mitchell J.A."/>
        </authorList>
    </citation>
    <scope>NUCLEOTIDE SEQUENCE</scope>
    <source>
        <tissue evidence="12">Whole organism</tissue>
    </source>
</reference>
<organism evidence="13">
    <name type="scientific">Culicoides sonorensis</name>
    <name type="common">Biting midge</name>
    <dbReference type="NCBI Taxonomy" id="179676"/>
    <lineage>
        <taxon>Eukaryota</taxon>
        <taxon>Metazoa</taxon>
        <taxon>Ecdysozoa</taxon>
        <taxon>Arthropoda</taxon>
        <taxon>Hexapoda</taxon>
        <taxon>Insecta</taxon>
        <taxon>Pterygota</taxon>
        <taxon>Neoptera</taxon>
        <taxon>Endopterygota</taxon>
        <taxon>Diptera</taxon>
        <taxon>Nematocera</taxon>
        <taxon>Chironomoidea</taxon>
        <taxon>Ceratopogonidae</taxon>
        <taxon>Ceratopogoninae</taxon>
        <taxon>Culicoides</taxon>
        <taxon>Monoculicoides</taxon>
    </lineage>
</organism>
<protein>
    <submittedName>
        <fullName evidence="13">CSON005990 protein</fullName>
    </submittedName>
</protein>
<feature type="binding site" evidence="8">
    <location>
        <position position="50"/>
    </location>
    <ligand>
        <name>Zn(2+)</name>
        <dbReference type="ChEBI" id="CHEBI:29105"/>
    </ligand>
</feature>
<feature type="binding site" evidence="8">
    <location>
        <position position="7"/>
    </location>
    <ligand>
        <name>Zn(2+)</name>
        <dbReference type="ChEBI" id="CHEBI:29105"/>
    </ligand>
</feature>
<feature type="domain" description="ZAD" evidence="11">
    <location>
        <begin position="5"/>
        <end position="77"/>
    </location>
</feature>
<feature type="region of interest" description="Disordered" evidence="9">
    <location>
        <begin position="122"/>
        <end position="144"/>
    </location>
</feature>
<evidence type="ECO:0000256" key="9">
    <source>
        <dbReference type="SAM" id="MobiDB-lite"/>
    </source>
</evidence>
<dbReference type="EMBL" id="UFQS01000229">
    <property type="protein sequence ID" value="SSX01695.1"/>
    <property type="molecule type" value="Genomic_DNA"/>
</dbReference>
<feature type="domain" description="C2H2-type" evidence="10">
    <location>
        <begin position="249"/>
        <end position="276"/>
    </location>
</feature>
<proteinExistence type="predicted"/>
<dbReference type="PROSITE" id="PS51915">
    <property type="entry name" value="ZAD"/>
    <property type="match status" value="1"/>
</dbReference>
<sequence>METEHTCRICLKPSQHLEPIFDDSGSSLIHKFNFLSIELLSTDDLPKGICEFCKSKLYLAYQFKEEVLQNEEKLRNQCKILVNVQECVKASEFEHHAEIEVIEHESESNEDIIVINIESPLNSDSSLSSIEKKKSPRSKKSKPLHLDKSIKTEKIILNGKTIYKKECPICHTLQQNLKQHLIVHSATKKHKCQICDKEFSQVSNLNNHLKLHDPNKDKERLKCNQCDSTFTDPRSLKRHEVKHTGERKYKCEVCPKSFLYSHNLLNHKRSHLQDKRYKCEEKECDKAYVTSGELKRHVTNAHLKSKNNKSKIT</sequence>
<feature type="compositionally biased region" description="Basic residues" evidence="9">
    <location>
        <begin position="134"/>
        <end position="143"/>
    </location>
</feature>
<dbReference type="GO" id="GO:0008270">
    <property type="term" value="F:zinc ion binding"/>
    <property type="evidence" value="ECO:0007669"/>
    <property type="project" value="UniProtKB-UniRule"/>
</dbReference>
<keyword evidence="4 7" id="KW-0863">Zinc-finger</keyword>
<dbReference type="Gene3D" id="3.30.160.60">
    <property type="entry name" value="Classic Zinc Finger"/>
    <property type="match status" value="4"/>
</dbReference>
<evidence type="ECO:0000256" key="1">
    <source>
        <dbReference type="ARBA" id="ARBA00004123"/>
    </source>
</evidence>
<dbReference type="VEuPathDB" id="VectorBase:CSON005990"/>
<dbReference type="GO" id="GO:0005634">
    <property type="term" value="C:nucleus"/>
    <property type="evidence" value="ECO:0007669"/>
    <property type="project" value="UniProtKB-SubCell"/>
</dbReference>
<dbReference type="SUPFAM" id="SSF57716">
    <property type="entry name" value="Glucocorticoid receptor-like (DNA-binding domain)"/>
    <property type="match status" value="1"/>
</dbReference>
<evidence type="ECO:0000256" key="5">
    <source>
        <dbReference type="ARBA" id="ARBA00022833"/>
    </source>
</evidence>
<dbReference type="Pfam" id="PF07776">
    <property type="entry name" value="zf-AD"/>
    <property type="match status" value="1"/>
</dbReference>